<dbReference type="SUPFAM" id="SSF55729">
    <property type="entry name" value="Acyl-CoA N-acyltransferases (Nat)"/>
    <property type="match status" value="1"/>
</dbReference>
<proteinExistence type="predicted"/>
<feature type="domain" description="N-acetyltransferase" evidence="1">
    <location>
        <begin position="1"/>
        <end position="142"/>
    </location>
</feature>
<evidence type="ECO:0000259" key="1">
    <source>
        <dbReference type="PROSITE" id="PS51186"/>
    </source>
</evidence>
<evidence type="ECO:0000313" key="2">
    <source>
        <dbReference type="EMBL" id="PIL21813.1"/>
    </source>
</evidence>
<protein>
    <recommendedName>
        <fullName evidence="1">N-acetyltransferase domain-containing protein</fullName>
    </recommendedName>
</protein>
<dbReference type="InterPro" id="IPR016181">
    <property type="entry name" value="Acyl_CoA_acyltransferase"/>
</dbReference>
<keyword evidence="3" id="KW-1185">Reference proteome</keyword>
<comment type="caution">
    <text evidence="2">The sequence shown here is derived from an EMBL/GenBank/DDBJ whole genome shotgun (WGS) entry which is preliminary data.</text>
</comment>
<dbReference type="AlphaFoldDB" id="A0A2G8RJY8"/>
<dbReference type="Gene3D" id="3.40.630.30">
    <property type="match status" value="1"/>
</dbReference>
<dbReference type="GO" id="GO:0016747">
    <property type="term" value="F:acyltransferase activity, transferring groups other than amino-acyl groups"/>
    <property type="evidence" value="ECO:0007669"/>
    <property type="project" value="InterPro"/>
</dbReference>
<name>A0A2G8RJY8_9RHOB</name>
<evidence type="ECO:0000313" key="3">
    <source>
        <dbReference type="Proteomes" id="UP000231259"/>
    </source>
</evidence>
<dbReference type="InterPro" id="IPR000182">
    <property type="entry name" value="GNAT_dom"/>
</dbReference>
<dbReference type="Pfam" id="PF00583">
    <property type="entry name" value="Acetyltransf_1"/>
    <property type="match status" value="1"/>
</dbReference>
<accession>A0A2G8RJY8</accession>
<organism evidence="2 3">
    <name type="scientific">Puniceibacterium antarcticum</name>
    <dbReference type="NCBI Taxonomy" id="1206336"/>
    <lineage>
        <taxon>Bacteria</taxon>
        <taxon>Pseudomonadati</taxon>
        <taxon>Pseudomonadota</taxon>
        <taxon>Alphaproteobacteria</taxon>
        <taxon>Rhodobacterales</taxon>
        <taxon>Paracoccaceae</taxon>
        <taxon>Puniceibacterium</taxon>
    </lineage>
</organism>
<dbReference type="PROSITE" id="PS51186">
    <property type="entry name" value="GNAT"/>
    <property type="match status" value="1"/>
</dbReference>
<dbReference type="Proteomes" id="UP000231259">
    <property type="component" value="Unassembled WGS sequence"/>
</dbReference>
<sequence length="142" mass="15090">MAEILNGIIAQGGTTAVSDPVSANDLADWMDLAPDKSAWHVAEDEGGQILGFQYVEPHPGLPADCCDIATYVRLGETRIGIGSALFRATSAAAGALGYGAIVAVIRSDNAGGLAYYQSRGFEDWKLWDDAPICPRVMKRYAL</sequence>
<reference evidence="2 3" key="1">
    <citation type="submission" date="2013-09" db="EMBL/GenBank/DDBJ databases">
        <title>Genome sequencing of Phaeobacter antarcticus sp. nov. SM1211.</title>
        <authorList>
            <person name="Zhang X.-Y."/>
            <person name="Liu C."/>
            <person name="Chen X.-L."/>
            <person name="Xie B.-B."/>
            <person name="Qin Q.-L."/>
            <person name="Rong J.-C."/>
            <person name="Zhang Y.-Z."/>
        </authorList>
    </citation>
    <scope>NUCLEOTIDE SEQUENCE [LARGE SCALE GENOMIC DNA]</scope>
    <source>
        <strain evidence="2 3">SM1211</strain>
    </source>
</reference>
<gene>
    <name evidence="2" type="ORF">P775_02235</name>
</gene>
<dbReference type="EMBL" id="AWWI01000021">
    <property type="protein sequence ID" value="PIL21813.1"/>
    <property type="molecule type" value="Genomic_DNA"/>
</dbReference>